<organism evidence="9 10">
    <name type="scientific">Pedobacter psychrotolerans</name>
    <dbReference type="NCBI Taxonomy" id="1843235"/>
    <lineage>
        <taxon>Bacteria</taxon>
        <taxon>Pseudomonadati</taxon>
        <taxon>Bacteroidota</taxon>
        <taxon>Sphingobacteriia</taxon>
        <taxon>Sphingobacteriales</taxon>
        <taxon>Sphingobacteriaceae</taxon>
        <taxon>Pedobacter</taxon>
    </lineage>
</organism>
<dbReference type="AlphaFoldDB" id="A0A4R2H2U6"/>
<reference evidence="8" key="4">
    <citation type="submission" date="2024-05" db="EMBL/GenBank/DDBJ databases">
        <authorList>
            <person name="Sun Q."/>
            <person name="Zhou Y."/>
        </authorList>
    </citation>
    <scope>NUCLEOTIDE SEQUENCE</scope>
    <source>
        <strain evidence="8">CGMCC 1.15644</strain>
    </source>
</reference>
<evidence type="ECO:0000259" key="6">
    <source>
        <dbReference type="Pfam" id="PF07980"/>
    </source>
</evidence>
<reference evidence="9 10" key="3">
    <citation type="submission" date="2019-03" db="EMBL/GenBank/DDBJ databases">
        <title>Genomic Encyclopedia of Type Strains, Phase IV (KMG-IV): sequencing the most valuable type-strain genomes for metagenomic binning, comparative biology and taxonomic classification.</title>
        <authorList>
            <person name="Goeker M."/>
        </authorList>
    </citation>
    <scope>NUCLEOTIDE SEQUENCE [LARGE SCALE GENOMIC DNA]</scope>
    <source>
        <strain evidence="9 10">DSM 103236</strain>
    </source>
</reference>
<accession>A0A4R2H2U6</accession>
<evidence type="ECO:0000256" key="4">
    <source>
        <dbReference type="ARBA" id="ARBA00023136"/>
    </source>
</evidence>
<evidence type="ECO:0000256" key="2">
    <source>
        <dbReference type="ARBA" id="ARBA00006275"/>
    </source>
</evidence>
<dbReference type="OrthoDB" id="5694214at2"/>
<dbReference type="Pfam" id="PF14322">
    <property type="entry name" value="SusD-like_3"/>
    <property type="match status" value="1"/>
</dbReference>
<dbReference type="Proteomes" id="UP000622648">
    <property type="component" value="Unassembled WGS sequence"/>
</dbReference>
<evidence type="ECO:0000313" key="11">
    <source>
        <dbReference type="Proteomes" id="UP000622648"/>
    </source>
</evidence>
<evidence type="ECO:0000313" key="9">
    <source>
        <dbReference type="EMBL" id="TCO19357.1"/>
    </source>
</evidence>
<evidence type="ECO:0000256" key="3">
    <source>
        <dbReference type="ARBA" id="ARBA00022729"/>
    </source>
</evidence>
<evidence type="ECO:0000256" key="1">
    <source>
        <dbReference type="ARBA" id="ARBA00004442"/>
    </source>
</evidence>
<dbReference type="GO" id="GO:0009279">
    <property type="term" value="C:cell outer membrane"/>
    <property type="evidence" value="ECO:0007669"/>
    <property type="project" value="UniProtKB-SubCell"/>
</dbReference>
<evidence type="ECO:0000313" key="10">
    <source>
        <dbReference type="Proteomes" id="UP000295684"/>
    </source>
</evidence>
<dbReference type="InterPro" id="IPR033985">
    <property type="entry name" value="SusD-like_N"/>
</dbReference>
<comment type="caution">
    <text evidence="9">The sequence shown here is derived from an EMBL/GenBank/DDBJ whole genome shotgun (WGS) entry which is preliminary data.</text>
</comment>
<dbReference type="SUPFAM" id="SSF48452">
    <property type="entry name" value="TPR-like"/>
    <property type="match status" value="1"/>
</dbReference>
<keyword evidence="3" id="KW-0732">Signal</keyword>
<keyword evidence="5" id="KW-0998">Cell outer membrane</keyword>
<dbReference type="Pfam" id="PF07980">
    <property type="entry name" value="SusD_RagB"/>
    <property type="match status" value="1"/>
</dbReference>
<gene>
    <name evidence="9" type="ORF">EV200_11079</name>
    <name evidence="8" type="ORF">GCM10011413_39860</name>
</gene>
<name>A0A4R2H2U6_9SPHI</name>
<feature type="domain" description="SusD-like N-terminal" evidence="7">
    <location>
        <begin position="26"/>
        <end position="235"/>
    </location>
</feature>
<dbReference type="RefSeq" id="WP_132536127.1">
    <property type="nucleotide sequence ID" value="NZ_BMJO01000009.1"/>
</dbReference>
<reference evidence="8" key="1">
    <citation type="journal article" date="2014" name="Int. J. Syst. Evol. Microbiol.">
        <title>Complete genome of a new Firmicutes species belonging to the dominant human colonic microbiota ('Ruminococcus bicirculans') reveals two chromosomes and a selective capacity to utilize plant glucans.</title>
        <authorList>
            <consortium name="NISC Comparative Sequencing Program"/>
            <person name="Wegmann U."/>
            <person name="Louis P."/>
            <person name="Goesmann A."/>
            <person name="Henrissat B."/>
            <person name="Duncan S.H."/>
            <person name="Flint H.J."/>
        </authorList>
    </citation>
    <scope>NUCLEOTIDE SEQUENCE</scope>
    <source>
        <strain evidence="8">CGMCC 1.15644</strain>
    </source>
</reference>
<dbReference type="EMBL" id="BMJO01000009">
    <property type="protein sequence ID" value="GGE69225.1"/>
    <property type="molecule type" value="Genomic_DNA"/>
</dbReference>
<evidence type="ECO:0000259" key="7">
    <source>
        <dbReference type="Pfam" id="PF14322"/>
    </source>
</evidence>
<dbReference type="InterPro" id="IPR011990">
    <property type="entry name" value="TPR-like_helical_dom_sf"/>
</dbReference>
<evidence type="ECO:0000256" key="5">
    <source>
        <dbReference type="ARBA" id="ARBA00023237"/>
    </source>
</evidence>
<dbReference type="InterPro" id="IPR012944">
    <property type="entry name" value="SusD_RagB_dom"/>
</dbReference>
<sequence>MNNKFIKSALMVMTIAAVCVNTSCKKYLDVQSPSTSSPDVVFENTANTNAAIIGVYNRLCGDNGYGNRISTLFGVTADDFRTSGSYSSSDRRGISMYGASSDNTDLTNPFLQLYQGVERANICIKYIPASKLYNDGSEADKTIMKRYLGEALTLRAQFLHELIRNWGDVPVSFVPSADAETLYGPNVDRNQTYDKIIADLKTAEDLVPWRSGITEYGSFRFTKGAIKALRARLALARGGYYLKRNQMTRSSDYLTYYKIAFDECLDIMNNRSEHSLNPSYENVFKTLHGTRLDDAHELMFEVAAFGSNATTDSKLGYYNGIRFNAASTYGTGGGGMNAIPTYFYDFDVTKDCRRDVTIGVFEITATSKKIINTLFNMTDGKFRKSWTSYNGSSAAQNFSINWPLIRFADVLLMYAEADNEINGAPSATAVSALQEVQKRAYLGFETQIPVTPTAKTDFFNALVKERLLEFGGEAIRKYDLIRWNLLGSKFEETRAKIRALIAGTGAYAGVPDYIYAKEGNYLLGTSVNEVATLDLFGGTPNNVFASPGLGVASAPTGYTTKNWRKSVSEDNSITSTSTGIAFYFEANKKELFPYPKTALIENTSMVQNFGY</sequence>
<feature type="domain" description="RagB/SusD" evidence="6">
    <location>
        <begin position="380"/>
        <end position="611"/>
    </location>
</feature>
<dbReference type="Gene3D" id="1.25.40.390">
    <property type="match status" value="1"/>
</dbReference>
<evidence type="ECO:0000313" key="8">
    <source>
        <dbReference type="EMBL" id="GGE69225.1"/>
    </source>
</evidence>
<dbReference type="Proteomes" id="UP000295684">
    <property type="component" value="Unassembled WGS sequence"/>
</dbReference>
<protein>
    <submittedName>
        <fullName evidence="8 9">Starch-binding protein</fullName>
    </submittedName>
</protein>
<comment type="subcellular location">
    <subcellularLocation>
        <location evidence="1">Cell outer membrane</location>
    </subcellularLocation>
</comment>
<proteinExistence type="inferred from homology"/>
<keyword evidence="4" id="KW-0472">Membrane</keyword>
<keyword evidence="11" id="KW-1185">Reference proteome</keyword>
<comment type="similarity">
    <text evidence="2">Belongs to the SusD family.</text>
</comment>
<reference evidence="11" key="2">
    <citation type="journal article" date="2019" name="Int. J. Syst. Evol. Microbiol.">
        <title>The Global Catalogue of Microorganisms (GCM) 10K type strain sequencing project: providing services to taxonomists for standard genome sequencing and annotation.</title>
        <authorList>
            <consortium name="The Broad Institute Genomics Platform"/>
            <consortium name="The Broad Institute Genome Sequencing Center for Infectious Disease"/>
            <person name="Wu L."/>
            <person name="Ma J."/>
        </authorList>
    </citation>
    <scope>NUCLEOTIDE SEQUENCE [LARGE SCALE GENOMIC DNA]</scope>
    <source>
        <strain evidence="11">CGMCC 1.15644</strain>
    </source>
</reference>
<dbReference type="EMBL" id="SLWO01000010">
    <property type="protein sequence ID" value="TCO19357.1"/>
    <property type="molecule type" value="Genomic_DNA"/>
</dbReference>